<keyword evidence="4" id="KW-1185">Reference proteome</keyword>
<proteinExistence type="predicted"/>
<reference evidence="3" key="1">
    <citation type="submission" date="2020-07" db="EMBL/GenBank/DDBJ databases">
        <title>Multicomponent nature underlies the extraordinary mechanical properties of spider dragline silk.</title>
        <authorList>
            <person name="Kono N."/>
            <person name="Nakamura H."/>
            <person name="Mori M."/>
            <person name="Yoshida Y."/>
            <person name="Ohtoshi R."/>
            <person name="Malay A.D."/>
            <person name="Moran D.A.P."/>
            <person name="Tomita M."/>
            <person name="Numata K."/>
            <person name="Arakawa K."/>
        </authorList>
    </citation>
    <scope>NUCLEOTIDE SEQUENCE</scope>
</reference>
<dbReference type="EMBL" id="BMAO01035094">
    <property type="protein sequence ID" value="GFR01205.1"/>
    <property type="molecule type" value="Genomic_DNA"/>
</dbReference>
<evidence type="ECO:0000256" key="1">
    <source>
        <dbReference type="SAM" id="MobiDB-lite"/>
    </source>
</evidence>
<feature type="region of interest" description="Disordered" evidence="1">
    <location>
        <begin position="286"/>
        <end position="307"/>
    </location>
</feature>
<comment type="caution">
    <text evidence="3">The sequence shown here is derived from an EMBL/GenBank/DDBJ whole genome shotgun (WGS) entry which is preliminary data.</text>
</comment>
<organism evidence="3 4">
    <name type="scientific">Trichonephila clavata</name>
    <name type="common">Joro spider</name>
    <name type="synonym">Nephila clavata</name>
    <dbReference type="NCBI Taxonomy" id="2740835"/>
    <lineage>
        <taxon>Eukaryota</taxon>
        <taxon>Metazoa</taxon>
        <taxon>Ecdysozoa</taxon>
        <taxon>Arthropoda</taxon>
        <taxon>Chelicerata</taxon>
        <taxon>Arachnida</taxon>
        <taxon>Araneae</taxon>
        <taxon>Araneomorphae</taxon>
        <taxon>Entelegynae</taxon>
        <taxon>Araneoidea</taxon>
        <taxon>Nephilidae</taxon>
        <taxon>Trichonephila</taxon>
    </lineage>
</organism>
<gene>
    <name evidence="3" type="primary">PO21_24</name>
    <name evidence="3" type="ORF">TNCT_567391</name>
</gene>
<evidence type="ECO:0000313" key="3">
    <source>
        <dbReference type="EMBL" id="GFR01205.1"/>
    </source>
</evidence>
<accession>A0A8X6GG10</accession>
<dbReference type="Proteomes" id="UP000887116">
    <property type="component" value="Unassembled WGS sequence"/>
</dbReference>
<feature type="compositionally biased region" description="Polar residues" evidence="1">
    <location>
        <begin position="294"/>
        <end position="303"/>
    </location>
</feature>
<feature type="domain" description="C2H2-type" evidence="2">
    <location>
        <begin position="146"/>
        <end position="177"/>
    </location>
</feature>
<dbReference type="AlphaFoldDB" id="A0A8X6GG10"/>
<name>A0A8X6GG10_TRICU</name>
<feature type="region of interest" description="Disordered" evidence="1">
    <location>
        <begin position="86"/>
        <end position="120"/>
    </location>
</feature>
<evidence type="ECO:0000313" key="4">
    <source>
        <dbReference type="Proteomes" id="UP000887116"/>
    </source>
</evidence>
<dbReference type="PANTHER" id="PTHR19446">
    <property type="entry name" value="REVERSE TRANSCRIPTASES"/>
    <property type="match status" value="1"/>
</dbReference>
<dbReference type="SMART" id="SM00355">
    <property type="entry name" value="ZnF_C2H2"/>
    <property type="match status" value="2"/>
</dbReference>
<evidence type="ECO:0000259" key="2">
    <source>
        <dbReference type="SMART" id="SM00355"/>
    </source>
</evidence>
<dbReference type="InterPro" id="IPR013087">
    <property type="entry name" value="Znf_C2H2_type"/>
</dbReference>
<dbReference type="OrthoDB" id="410104at2759"/>
<feature type="region of interest" description="Disordered" evidence="1">
    <location>
        <begin position="217"/>
        <end position="240"/>
    </location>
</feature>
<feature type="compositionally biased region" description="Basic and acidic residues" evidence="1">
    <location>
        <begin position="98"/>
        <end position="111"/>
    </location>
</feature>
<feature type="compositionally biased region" description="Basic and acidic residues" evidence="1">
    <location>
        <begin position="227"/>
        <end position="239"/>
    </location>
</feature>
<feature type="domain" description="C2H2-type" evidence="2">
    <location>
        <begin position="62"/>
        <end position="85"/>
    </location>
</feature>
<sequence length="470" mass="52714">MRWHKKELPSPKTRVFRAKTSTAIQRTRVFTQSGSSASTALQVNDRGTVRSPTHADDSSVTPTCVKCGATTRTRKGMTYHMLQVHGVPVHKKQGPDSSRPDRGNAPLEDRTPAQVSRHTCSASELEPGVSLIGETLRYTFPIPFVIACPVENCTHTFATRAWFNTNHSLKRHMTAVHRMPNRSVEYWCSICRMRITKNPAGHACLMSAGLTQHSASVGGWPCDSSEDTSRDNDGPRGRIDVQQPELLLSFNEPLDTLLEVEDLEDRKSHFEAIVEGITTSVQQNFNLSEPAPRTGSNSTNNGCLDTRDPQKVQKMYRWNRRKCIRALTQAASNRCPVSMQDTTSHFKNVWEEVSSPAERPLPEPPTRPPIVESFSQSFVASCLQSAENSAPGPDMISYRHWREVDPACLVLTKVFNVCLRFSDIPTCWKKSKTILIHKKGDPGDLNNWRPIALSDTIYKLFSKCLTKKDR</sequence>
<feature type="region of interest" description="Disordered" evidence="1">
    <location>
        <begin position="35"/>
        <end position="61"/>
    </location>
</feature>
<protein>
    <submittedName>
        <fullName evidence="3">Retrovirus-related Pol polyprotein from type-1 retrotransposable element R2</fullName>
    </submittedName>
</protein>